<dbReference type="Proteomes" id="UP001595912">
    <property type="component" value="Unassembled WGS sequence"/>
</dbReference>
<comment type="caution">
    <text evidence="2">The sequence shown here is derived from an EMBL/GenBank/DDBJ whole genome shotgun (WGS) entry which is preliminary data.</text>
</comment>
<organism evidence="2 3">
    <name type="scientific">Dactylosporangium cerinum</name>
    <dbReference type="NCBI Taxonomy" id="1434730"/>
    <lineage>
        <taxon>Bacteria</taxon>
        <taxon>Bacillati</taxon>
        <taxon>Actinomycetota</taxon>
        <taxon>Actinomycetes</taxon>
        <taxon>Micromonosporales</taxon>
        <taxon>Micromonosporaceae</taxon>
        <taxon>Dactylosporangium</taxon>
    </lineage>
</organism>
<dbReference type="PROSITE" id="PS51459">
    <property type="entry name" value="FIDO"/>
    <property type="match status" value="1"/>
</dbReference>
<keyword evidence="3" id="KW-1185">Reference proteome</keyword>
<evidence type="ECO:0000313" key="2">
    <source>
        <dbReference type="EMBL" id="MFC5006117.1"/>
    </source>
</evidence>
<feature type="domain" description="Fido" evidence="1">
    <location>
        <begin position="329"/>
        <end position="459"/>
    </location>
</feature>
<proteinExistence type="predicted"/>
<protein>
    <submittedName>
        <fullName evidence="2">Fic family protein</fullName>
    </submittedName>
</protein>
<name>A0ABV9WBI7_9ACTN</name>
<dbReference type="SUPFAM" id="SSF140931">
    <property type="entry name" value="Fic-like"/>
    <property type="match status" value="1"/>
</dbReference>
<dbReference type="Pfam" id="PF02661">
    <property type="entry name" value="Fic"/>
    <property type="match status" value="1"/>
</dbReference>
<sequence>MTVDPRLQSWALDWADVDPAAHPFDPASVPAVVRAAAPAGLPGPDDTTASAPDPRRTWVDAVTLGLVDRYGRWAADWQEPATGHTADGGLTLRWCCARHSITTREQTLATIAGALLDWRSYLEEVAECFARHLPLPDEPQAAFAAWETAVGDLVATAAARTASAEHWYGDSGRVLTWFLAAAGVPDHLCRAMVDDAIGGRFRSWTTPTGAEVADAAEALAAAVTGVDPLPEDWPDTWPWDWPSRRSSELPAASRAPRPDRSAPTIDALTVWRRVRLAARWADVAEHVRGPVGTGRDGVAAHFAAREDGADRLLAALDLARADAAAGGPLTFARLERWQRVVLGTAEAPFRTTSAWAKHGREWYAYRPDLPDAFDACLAEATDPRLPLPSRAARVYLDVAFFHPFTDGNARSAALALDFVLALEGVVLDRAAPLLMTVRPAGDTRAAEAMARHVAALTEHTRRHAGPG</sequence>
<gene>
    <name evidence="2" type="ORF">ACFPIJ_50910</name>
</gene>
<evidence type="ECO:0000313" key="3">
    <source>
        <dbReference type="Proteomes" id="UP001595912"/>
    </source>
</evidence>
<accession>A0ABV9WBI7</accession>
<dbReference type="Gene3D" id="1.10.3290.10">
    <property type="entry name" value="Fido-like domain"/>
    <property type="match status" value="1"/>
</dbReference>
<dbReference type="RefSeq" id="WP_380126718.1">
    <property type="nucleotide sequence ID" value="NZ_JBHSIU010000091.1"/>
</dbReference>
<dbReference type="EMBL" id="JBHSIU010000091">
    <property type="protein sequence ID" value="MFC5006117.1"/>
    <property type="molecule type" value="Genomic_DNA"/>
</dbReference>
<reference evidence="3" key="1">
    <citation type="journal article" date="2019" name="Int. J. Syst. Evol. Microbiol.">
        <title>The Global Catalogue of Microorganisms (GCM) 10K type strain sequencing project: providing services to taxonomists for standard genome sequencing and annotation.</title>
        <authorList>
            <consortium name="The Broad Institute Genomics Platform"/>
            <consortium name="The Broad Institute Genome Sequencing Center for Infectious Disease"/>
            <person name="Wu L."/>
            <person name="Ma J."/>
        </authorList>
    </citation>
    <scope>NUCLEOTIDE SEQUENCE [LARGE SCALE GENOMIC DNA]</scope>
    <source>
        <strain evidence="3">CGMCC 4.7152</strain>
    </source>
</reference>
<dbReference type="InterPro" id="IPR003812">
    <property type="entry name" value="Fido"/>
</dbReference>
<dbReference type="InterPro" id="IPR036597">
    <property type="entry name" value="Fido-like_dom_sf"/>
</dbReference>
<evidence type="ECO:0000259" key="1">
    <source>
        <dbReference type="PROSITE" id="PS51459"/>
    </source>
</evidence>